<comment type="caution">
    <text evidence="1">The sequence shown here is derived from an EMBL/GenBank/DDBJ whole genome shotgun (WGS) entry which is preliminary data.</text>
</comment>
<dbReference type="EMBL" id="JYDP01000091">
    <property type="protein sequence ID" value="KRZ08145.1"/>
    <property type="molecule type" value="Genomic_DNA"/>
</dbReference>
<evidence type="ECO:0000313" key="1">
    <source>
        <dbReference type="EMBL" id="KRZ08145.1"/>
    </source>
</evidence>
<gene>
    <name evidence="1" type="ORF">T11_10536</name>
</gene>
<proteinExistence type="predicted"/>
<organism evidence="1 2">
    <name type="scientific">Trichinella zimbabwensis</name>
    <dbReference type="NCBI Taxonomy" id="268475"/>
    <lineage>
        <taxon>Eukaryota</taxon>
        <taxon>Metazoa</taxon>
        <taxon>Ecdysozoa</taxon>
        <taxon>Nematoda</taxon>
        <taxon>Enoplea</taxon>
        <taxon>Dorylaimia</taxon>
        <taxon>Trichinellida</taxon>
        <taxon>Trichinellidae</taxon>
        <taxon>Trichinella</taxon>
    </lineage>
</organism>
<reference evidence="1 2" key="1">
    <citation type="submission" date="2015-01" db="EMBL/GenBank/DDBJ databases">
        <title>Evolution of Trichinella species and genotypes.</title>
        <authorList>
            <person name="Korhonen P.K."/>
            <person name="Edoardo P."/>
            <person name="Giuseppe L.R."/>
            <person name="Gasser R.B."/>
        </authorList>
    </citation>
    <scope>NUCLEOTIDE SEQUENCE [LARGE SCALE GENOMIC DNA]</scope>
    <source>
        <strain evidence="1">ISS1029</strain>
    </source>
</reference>
<name>A0A0V1HC71_9BILA</name>
<keyword evidence="2" id="KW-1185">Reference proteome</keyword>
<dbReference type="AlphaFoldDB" id="A0A0V1HC71"/>
<sequence>MLLTIPPFLEKYATTNSADKLIPFLEKKGFLENFEISWATVWPDWNIACKFRFNLIILANSYL</sequence>
<dbReference type="Proteomes" id="UP000055024">
    <property type="component" value="Unassembled WGS sequence"/>
</dbReference>
<accession>A0A0V1HC71</accession>
<evidence type="ECO:0000313" key="2">
    <source>
        <dbReference type="Proteomes" id="UP000055024"/>
    </source>
</evidence>
<protein>
    <submittedName>
        <fullName evidence="1">Uncharacterized protein</fullName>
    </submittedName>
</protein>